<dbReference type="GO" id="GO:0015288">
    <property type="term" value="F:porin activity"/>
    <property type="evidence" value="ECO:0007669"/>
    <property type="project" value="TreeGrafter"/>
</dbReference>
<dbReference type="RefSeq" id="WP_161390730.1">
    <property type="nucleotide sequence ID" value="NZ_JBHSCP010000001.1"/>
</dbReference>
<feature type="chain" id="PRO_5026130790" evidence="9">
    <location>
        <begin position="25"/>
        <end position="483"/>
    </location>
</feature>
<dbReference type="PANTHER" id="PTHR30026">
    <property type="entry name" value="OUTER MEMBRANE PROTEIN TOLC"/>
    <property type="match status" value="1"/>
</dbReference>
<feature type="signal peptide" evidence="9">
    <location>
        <begin position="1"/>
        <end position="24"/>
    </location>
</feature>
<keyword evidence="7" id="KW-0998">Cell outer membrane</keyword>
<evidence type="ECO:0000256" key="7">
    <source>
        <dbReference type="ARBA" id="ARBA00023237"/>
    </source>
</evidence>
<evidence type="ECO:0000313" key="11">
    <source>
        <dbReference type="Proteomes" id="UP000469430"/>
    </source>
</evidence>
<gene>
    <name evidence="10" type="ORF">GRI97_00430</name>
</gene>
<evidence type="ECO:0000256" key="8">
    <source>
        <dbReference type="SAM" id="MobiDB-lite"/>
    </source>
</evidence>
<dbReference type="PANTHER" id="PTHR30026:SF22">
    <property type="entry name" value="OUTER MEMBRANE EFFLUX PROTEIN"/>
    <property type="match status" value="1"/>
</dbReference>
<dbReference type="GO" id="GO:0015562">
    <property type="term" value="F:efflux transmembrane transporter activity"/>
    <property type="evidence" value="ECO:0007669"/>
    <property type="project" value="InterPro"/>
</dbReference>
<keyword evidence="3" id="KW-0813">Transport</keyword>
<reference evidence="10 11" key="1">
    <citation type="submission" date="2019-12" db="EMBL/GenBank/DDBJ databases">
        <title>Genomic-based taxomic classification of the family Erythrobacteraceae.</title>
        <authorList>
            <person name="Xu L."/>
        </authorList>
    </citation>
    <scope>NUCLEOTIDE SEQUENCE [LARGE SCALE GENOMIC DNA]</scope>
    <source>
        <strain evidence="10 11">S36</strain>
    </source>
</reference>
<dbReference type="Proteomes" id="UP000469430">
    <property type="component" value="Unassembled WGS sequence"/>
</dbReference>
<accession>A0A6I4TNJ3</accession>
<proteinExistence type="inferred from homology"/>
<dbReference type="GO" id="GO:0009279">
    <property type="term" value="C:cell outer membrane"/>
    <property type="evidence" value="ECO:0007669"/>
    <property type="project" value="UniProtKB-SubCell"/>
</dbReference>
<evidence type="ECO:0000256" key="1">
    <source>
        <dbReference type="ARBA" id="ARBA00004442"/>
    </source>
</evidence>
<dbReference type="OrthoDB" id="9789368at2"/>
<keyword evidence="11" id="KW-1185">Reference proteome</keyword>
<comment type="subcellular location">
    <subcellularLocation>
        <location evidence="1">Cell outer membrane</location>
    </subcellularLocation>
</comment>
<evidence type="ECO:0000256" key="4">
    <source>
        <dbReference type="ARBA" id="ARBA00022452"/>
    </source>
</evidence>
<dbReference type="Pfam" id="PF02321">
    <property type="entry name" value="OEP"/>
    <property type="match status" value="2"/>
</dbReference>
<evidence type="ECO:0000256" key="9">
    <source>
        <dbReference type="SAM" id="SignalP"/>
    </source>
</evidence>
<comment type="caution">
    <text evidence="10">The sequence shown here is derived from an EMBL/GenBank/DDBJ whole genome shotgun (WGS) entry which is preliminary data.</text>
</comment>
<sequence>MRLPVLSRAALAGTMILAAMPASAKTLQEALAQAYEANPTLQAARAQQRATDENVPIQRAASLPNLSASAQHTEFVKQNSNSFIAPDRTFSAGIDLTVPIYSGGSVRNGILAAETRVGAGRADLRGSESAIFNQVVAAYMDVIQNEAIVGLSANNVQVLSVNLQATSDRFEIGDLTRTDVAQSESRLALARGDLRTAQANLLSARERFIQLVGSAPDALAPPPPLPGLPIDVDSAVSFALDHNPDLLAAKERAIAAGYDVRIAGAGRLPTVQLFSGGSYNNNLGTLGSLGTGFDAVQVTTAAQAGVRATIPIFQGGSVAARQRQAQAQESVALENIVVSERNTIAQVRSSYASWQAANAIIASSQAAVSAAELSLEGLRAENTVGNRTILDILDGQQELLRTQVQLVTARRNSYVAGFTLLAAMGKAEARDLGLEGDVALYDPEANYNRVRNIIWDWSRDPAPTTQSTRTVDIPAQDGEVQGP</sequence>
<dbReference type="InterPro" id="IPR010130">
    <property type="entry name" value="T1SS_OMP_TolC"/>
</dbReference>
<dbReference type="EMBL" id="WTYJ01000001">
    <property type="protein sequence ID" value="MXO97452.1"/>
    <property type="molecule type" value="Genomic_DNA"/>
</dbReference>
<comment type="similarity">
    <text evidence="2">Belongs to the outer membrane factor (OMF) (TC 1.B.17) family.</text>
</comment>
<keyword evidence="6" id="KW-0472">Membrane</keyword>
<evidence type="ECO:0000313" key="10">
    <source>
        <dbReference type="EMBL" id="MXO97452.1"/>
    </source>
</evidence>
<name>A0A6I4TNJ3_9SPHN</name>
<keyword evidence="4" id="KW-1134">Transmembrane beta strand</keyword>
<protein>
    <submittedName>
        <fullName evidence="10">TolC family outer membrane protein</fullName>
    </submittedName>
</protein>
<feature type="region of interest" description="Disordered" evidence="8">
    <location>
        <begin position="459"/>
        <end position="483"/>
    </location>
</feature>
<organism evidence="10 11">
    <name type="scientific">Croceibacterium xixiisoli</name>
    <dbReference type="NCBI Taxonomy" id="1476466"/>
    <lineage>
        <taxon>Bacteria</taxon>
        <taxon>Pseudomonadati</taxon>
        <taxon>Pseudomonadota</taxon>
        <taxon>Alphaproteobacteria</taxon>
        <taxon>Sphingomonadales</taxon>
        <taxon>Erythrobacteraceae</taxon>
        <taxon>Croceibacterium</taxon>
    </lineage>
</organism>
<dbReference type="NCBIfam" id="TIGR01844">
    <property type="entry name" value="type_I_sec_TolC"/>
    <property type="match status" value="1"/>
</dbReference>
<evidence type="ECO:0000256" key="2">
    <source>
        <dbReference type="ARBA" id="ARBA00007613"/>
    </source>
</evidence>
<dbReference type="AlphaFoldDB" id="A0A6I4TNJ3"/>
<dbReference type="InterPro" id="IPR051906">
    <property type="entry name" value="TolC-like"/>
</dbReference>
<keyword evidence="5" id="KW-0812">Transmembrane</keyword>
<evidence type="ECO:0000256" key="5">
    <source>
        <dbReference type="ARBA" id="ARBA00022692"/>
    </source>
</evidence>
<dbReference type="GO" id="GO:1990281">
    <property type="term" value="C:efflux pump complex"/>
    <property type="evidence" value="ECO:0007669"/>
    <property type="project" value="TreeGrafter"/>
</dbReference>
<keyword evidence="9" id="KW-0732">Signal</keyword>
<dbReference type="SUPFAM" id="SSF56954">
    <property type="entry name" value="Outer membrane efflux proteins (OEP)"/>
    <property type="match status" value="1"/>
</dbReference>
<dbReference type="Gene3D" id="1.20.1600.10">
    <property type="entry name" value="Outer membrane efflux proteins (OEP)"/>
    <property type="match status" value="1"/>
</dbReference>
<evidence type="ECO:0000256" key="6">
    <source>
        <dbReference type="ARBA" id="ARBA00023136"/>
    </source>
</evidence>
<dbReference type="InterPro" id="IPR003423">
    <property type="entry name" value="OMP_efflux"/>
</dbReference>
<evidence type="ECO:0000256" key="3">
    <source>
        <dbReference type="ARBA" id="ARBA00022448"/>
    </source>
</evidence>